<gene>
    <name evidence="2" type="ORF">DAEQUDRAFT_787639</name>
</gene>
<dbReference type="AlphaFoldDB" id="A0A165U1I5"/>
<evidence type="ECO:0000313" key="3">
    <source>
        <dbReference type="Proteomes" id="UP000076727"/>
    </source>
</evidence>
<name>A0A165U1I5_9APHY</name>
<reference evidence="2 3" key="1">
    <citation type="journal article" date="2016" name="Mol. Biol. Evol.">
        <title>Comparative Genomics of Early-Diverging Mushroom-Forming Fungi Provides Insights into the Origins of Lignocellulose Decay Capabilities.</title>
        <authorList>
            <person name="Nagy L.G."/>
            <person name="Riley R."/>
            <person name="Tritt A."/>
            <person name="Adam C."/>
            <person name="Daum C."/>
            <person name="Floudas D."/>
            <person name="Sun H."/>
            <person name="Yadav J.S."/>
            <person name="Pangilinan J."/>
            <person name="Larsson K.H."/>
            <person name="Matsuura K."/>
            <person name="Barry K."/>
            <person name="Labutti K."/>
            <person name="Kuo R."/>
            <person name="Ohm R.A."/>
            <person name="Bhattacharya S.S."/>
            <person name="Shirouzu T."/>
            <person name="Yoshinaga Y."/>
            <person name="Martin F.M."/>
            <person name="Grigoriev I.V."/>
            <person name="Hibbett D.S."/>
        </authorList>
    </citation>
    <scope>NUCLEOTIDE SEQUENCE [LARGE SCALE GENOMIC DNA]</scope>
    <source>
        <strain evidence="2 3">L-15889</strain>
    </source>
</reference>
<keyword evidence="3" id="KW-1185">Reference proteome</keyword>
<sequence length="301" mass="33224">MPTCKGCNRNFSQRGYATHLAQTTRPACIAVREGYIHHNKTVPDNALMENIDDTPDRNPIPFEGDYFREYLPEEFDVGRDTSPSGPDPANTSSHAADGGCEEGAGVGEEAEVEGDADDDDDDYDDGIPSWEPPPLSPPSDGSHVPMDEDTNEHAGSLDPRERHGIESRTSSKTFVEHFPSHRAGEVLEDHGAGPDSEHKAYAISVGITEEKPFAPFQSKLDWELARWAKMRGPGATAVTDLLKIENLVDLLGLSYKTSQQLDQLIDQKLPSKRPHFNRYEITVAGEAFEVFARNIVQCLHL</sequence>
<dbReference type="Proteomes" id="UP000076727">
    <property type="component" value="Unassembled WGS sequence"/>
</dbReference>
<dbReference type="STRING" id="1314783.A0A165U1I5"/>
<protein>
    <submittedName>
        <fullName evidence="2">Uncharacterized protein</fullName>
    </submittedName>
</protein>
<feature type="region of interest" description="Disordered" evidence="1">
    <location>
        <begin position="76"/>
        <end position="177"/>
    </location>
</feature>
<dbReference type="EMBL" id="KV429034">
    <property type="protein sequence ID" value="KZT74261.1"/>
    <property type="molecule type" value="Genomic_DNA"/>
</dbReference>
<dbReference type="OrthoDB" id="2803802at2759"/>
<evidence type="ECO:0000256" key="1">
    <source>
        <dbReference type="SAM" id="MobiDB-lite"/>
    </source>
</evidence>
<feature type="compositionally biased region" description="Acidic residues" evidence="1">
    <location>
        <begin position="108"/>
        <end position="125"/>
    </location>
</feature>
<feature type="compositionally biased region" description="Polar residues" evidence="1">
    <location>
        <begin position="81"/>
        <end position="94"/>
    </location>
</feature>
<accession>A0A165U1I5</accession>
<organism evidence="2 3">
    <name type="scientific">Daedalea quercina L-15889</name>
    <dbReference type="NCBI Taxonomy" id="1314783"/>
    <lineage>
        <taxon>Eukaryota</taxon>
        <taxon>Fungi</taxon>
        <taxon>Dikarya</taxon>
        <taxon>Basidiomycota</taxon>
        <taxon>Agaricomycotina</taxon>
        <taxon>Agaricomycetes</taxon>
        <taxon>Polyporales</taxon>
        <taxon>Fomitopsis</taxon>
    </lineage>
</organism>
<evidence type="ECO:0000313" key="2">
    <source>
        <dbReference type="EMBL" id="KZT74261.1"/>
    </source>
</evidence>
<proteinExistence type="predicted"/>